<reference evidence="2 3" key="1">
    <citation type="submission" date="2013-09" db="EMBL/GenBank/DDBJ databases">
        <title>Corchorus capsularis genome sequencing.</title>
        <authorList>
            <person name="Alam M."/>
            <person name="Haque M.S."/>
            <person name="Islam M.S."/>
            <person name="Emdad E.M."/>
            <person name="Islam M.M."/>
            <person name="Ahmed B."/>
            <person name="Halim A."/>
            <person name="Hossen Q.M.M."/>
            <person name="Hossain M.Z."/>
            <person name="Ahmed R."/>
            <person name="Khan M.M."/>
            <person name="Islam R."/>
            <person name="Rashid M.M."/>
            <person name="Khan S.A."/>
            <person name="Rahman M.S."/>
            <person name="Alam M."/>
        </authorList>
    </citation>
    <scope>NUCLEOTIDE SEQUENCE [LARGE SCALE GENOMIC DNA]</scope>
    <source>
        <strain evidence="3">cv. CVL-1</strain>
        <tissue evidence="2">Whole seedling</tissue>
    </source>
</reference>
<dbReference type="InterPro" id="IPR029058">
    <property type="entry name" value="AB_hydrolase_fold"/>
</dbReference>
<keyword evidence="2" id="KW-0121">Carboxypeptidase</keyword>
<dbReference type="Pfam" id="PF00450">
    <property type="entry name" value="Peptidase_S10"/>
    <property type="match status" value="1"/>
</dbReference>
<dbReference type="InterPro" id="IPR001563">
    <property type="entry name" value="Peptidase_S10"/>
</dbReference>
<comment type="similarity">
    <text evidence="1">Belongs to the peptidase S10 family.</text>
</comment>
<dbReference type="GO" id="GO:0004185">
    <property type="term" value="F:serine-type carboxypeptidase activity"/>
    <property type="evidence" value="ECO:0007669"/>
    <property type="project" value="InterPro"/>
</dbReference>
<dbReference type="GO" id="GO:0006508">
    <property type="term" value="P:proteolysis"/>
    <property type="evidence" value="ECO:0007669"/>
    <property type="project" value="InterPro"/>
</dbReference>
<dbReference type="Gene3D" id="3.40.50.12670">
    <property type="match status" value="1"/>
</dbReference>
<dbReference type="SUPFAM" id="SSF53474">
    <property type="entry name" value="alpha/beta-Hydrolases"/>
    <property type="match status" value="1"/>
</dbReference>
<dbReference type="OrthoDB" id="443318at2759"/>
<evidence type="ECO:0000256" key="1">
    <source>
        <dbReference type="ARBA" id="ARBA00009431"/>
    </source>
</evidence>
<gene>
    <name evidence="2" type="ORF">CCACVL1_30111</name>
</gene>
<accession>A0A1R3FYS3</accession>
<evidence type="ECO:0000313" key="3">
    <source>
        <dbReference type="Proteomes" id="UP000188268"/>
    </source>
</evidence>
<comment type="caution">
    <text evidence="2">The sequence shown here is derived from an EMBL/GenBank/DDBJ whole genome shotgun (WGS) entry which is preliminary data.</text>
</comment>
<name>A0A1R3FYS3_COCAP</name>
<dbReference type="AlphaFoldDB" id="A0A1R3FYS3"/>
<sequence length="77" mass="8656">MTWACPTLQLKHGLKLSTIPLSMNGGHGWSKAKLEDARSYANKMTFATVKGGGHTAPEYRRQECFTMFKRWISGQPL</sequence>
<dbReference type="Proteomes" id="UP000188268">
    <property type="component" value="Unassembled WGS sequence"/>
</dbReference>
<dbReference type="EMBL" id="AWWV01016007">
    <property type="protein sequence ID" value="OMO50930.1"/>
    <property type="molecule type" value="Genomic_DNA"/>
</dbReference>
<proteinExistence type="inferred from homology"/>
<dbReference type="Gramene" id="OMO50930">
    <property type="protein sequence ID" value="OMO50930"/>
    <property type="gene ID" value="CCACVL1_30111"/>
</dbReference>
<keyword evidence="2" id="KW-0378">Hydrolase</keyword>
<organism evidence="2 3">
    <name type="scientific">Corchorus capsularis</name>
    <name type="common">Jute</name>
    <dbReference type="NCBI Taxonomy" id="210143"/>
    <lineage>
        <taxon>Eukaryota</taxon>
        <taxon>Viridiplantae</taxon>
        <taxon>Streptophyta</taxon>
        <taxon>Embryophyta</taxon>
        <taxon>Tracheophyta</taxon>
        <taxon>Spermatophyta</taxon>
        <taxon>Magnoliopsida</taxon>
        <taxon>eudicotyledons</taxon>
        <taxon>Gunneridae</taxon>
        <taxon>Pentapetalae</taxon>
        <taxon>rosids</taxon>
        <taxon>malvids</taxon>
        <taxon>Malvales</taxon>
        <taxon>Malvaceae</taxon>
        <taxon>Grewioideae</taxon>
        <taxon>Apeibeae</taxon>
        <taxon>Corchorus</taxon>
    </lineage>
</organism>
<protein>
    <submittedName>
        <fullName evidence="2">Peptidase S10, serine carboxypeptidase</fullName>
    </submittedName>
</protein>
<keyword evidence="3" id="KW-1185">Reference proteome</keyword>
<evidence type="ECO:0000313" key="2">
    <source>
        <dbReference type="EMBL" id="OMO50930.1"/>
    </source>
</evidence>
<keyword evidence="2" id="KW-0645">Protease</keyword>
<dbReference type="STRING" id="210143.A0A1R3FYS3"/>